<proteinExistence type="predicted"/>
<keyword evidence="1" id="KW-1133">Transmembrane helix</keyword>
<accession>A0ABS4Y248</accession>
<gene>
    <name evidence="2" type="ORF">JO379_002308</name>
</gene>
<evidence type="ECO:0000313" key="2">
    <source>
        <dbReference type="EMBL" id="MBP2402839.1"/>
    </source>
</evidence>
<dbReference type="GeneID" id="91569173"/>
<reference evidence="2 3" key="1">
    <citation type="submission" date="2021-03" db="EMBL/GenBank/DDBJ databases">
        <title>Sequencing the genomes of 1000 actinobacteria strains.</title>
        <authorList>
            <person name="Klenk H.-P."/>
        </authorList>
    </citation>
    <scope>NUCLEOTIDE SEQUENCE [LARGE SCALE GENOMIC DNA]</scope>
    <source>
        <strain evidence="2 3">DSM 41480</strain>
    </source>
</reference>
<feature type="transmembrane region" description="Helical" evidence="1">
    <location>
        <begin position="28"/>
        <end position="49"/>
    </location>
</feature>
<keyword evidence="3" id="KW-1185">Reference proteome</keyword>
<dbReference type="Proteomes" id="UP001519291">
    <property type="component" value="Unassembled WGS sequence"/>
</dbReference>
<protein>
    <submittedName>
        <fullName evidence="2">Uncharacterized protein</fullName>
    </submittedName>
</protein>
<sequence>MPHINGFATHPGFTELLAVSKGDEGPGALLRTVIVVGVVGIALLAWFLLRGYGNKD</sequence>
<keyword evidence="1" id="KW-0472">Membrane</keyword>
<dbReference type="EMBL" id="JAGIOH010000001">
    <property type="protein sequence ID" value="MBP2402839.1"/>
    <property type="molecule type" value="Genomic_DNA"/>
</dbReference>
<keyword evidence="1" id="KW-0812">Transmembrane</keyword>
<evidence type="ECO:0000313" key="3">
    <source>
        <dbReference type="Proteomes" id="UP001519291"/>
    </source>
</evidence>
<dbReference type="RefSeq" id="WP_165451509.1">
    <property type="nucleotide sequence ID" value="NZ_JAGIOH010000001.1"/>
</dbReference>
<evidence type="ECO:0000256" key="1">
    <source>
        <dbReference type="SAM" id="Phobius"/>
    </source>
</evidence>
<name>A0ABS4Y248_9ACTN</name>
<comment type="caution">
    <text evidence="2">The sequence shown here is derived from an EMBL/GenBank/DDBJ whole genome shotgun (WGS) entry which is preliminary data.</text>
</comment>
<organism evidence="2 3">
    <name type="scientific">Streptomyces syringium</name>
    <dbReference type="NCBI Taxonomy" id="76729"/>
    <lineage>
        <taxon>Bacteria</taxon>
        <taxon>Bacillati</taxon>
        <taxon>Actinomycetota</taxon>
        <taxon>Actinomycetes</taxon>
        <taxon>Kitasatosporales</taxon>
        <taxon>Streptomycetaceae</taxon>
        <taxon>Streptomyces</taxon>
    </lineage>
</organism>